<evidence type="ECO:0000256" key="2">
    <source>
        <dbReference type="SAM" id="Phobius"/>
    </source>
</evidence>
<evidence type="ECO:0000313" key="3">
    <source>
        <dbReference type="EMBL" id="CAJ0808561.1"/>
    </source>
</evidence>
<dbReference type="RefSeq" id="WP_316679921.1">
    <property type="nucleotide sequence ID" value="NZ_CATZLL010000001.1"/>
</dbReference>
<dbReference type="EMBL" id="CATZLL010000001">
    <property type="protein sequence ID" value="CAJ0808561.1"/>
    <property type="molecule type" value="Genomic_DNA"/>
</dbReference>
<evidence type="ECO:0008006" key="5">
    <source>
        <dbReference type="Google" id="ProtNLM"/>
    </source>
</evidence>
<proteinExistence type="predicted"/>
<evidence type="ECO:0000256" key="1">
    <source>
        <dbReference type="SAM" id="MobiDB-lite"/>
    </source>
</evidence>
<keyword evidence="2" id="KW-0472">Membrane</keyword>
<sequence length="311" mass="33751">MRRLSYATRGTTLIELLVGMFVALIVLGVALQLTLLARARYQRITDEALIEDRGTQALELLTTALQQAGWVTDTPATRGIRQWPDAKAPPSIQGADSCTPREAENLECGSGGIRSSDAVLVRFAGRNVPTTSPQRADNSISDCSGYGVTEQVQGGDADLRPGYMLLYLSKASDGEPQLMCRSRRHQSGQPLTNAWTSNGMVRGVETMQLLYSVGTADGSTITTLSARAIPPDQWRRVQAVHIALVVRGDYIDPASTGKSVPTLTLFPRLRQPEGANAQDLGFTPTQPQRRRALFTATVRLRNPLACEVDVC</sequence>
<dbReference type="Pfam" id="PF16074">
    <property type="entry name" value="PilW"/>
    <property type="match status" value="1"/>
</dbReference>
<organism evidence="3 4">
    <name type="scientific">Ralstonia flaminis</name>
    <dbReference type="NCBI Taxonomy" id="3058597"/>
    <lineage>
        <taxon>Bacteria</taxon>
        <taxon>Pseudomonadati</taxon>
        <taxon>Pseudomonadota</taxon>
        <taxon>Betaproteobacteria</taxon>
        <taxon>Burkholderiales</taxon>
        <taxon>Burkholderiaceae</taxon>
        <taxon>Ralstonia</taxon>
    </lineage>
</organism>
<gene>
    <name evidence="3" type="ORF">LMG18101_00391</name>
</gene>
<keyword evidence="2" id="KW-1133">Transmembrane helix</keyword>
<feature type="transmembrane region" description="Helical" evidence="2">
    <location>
        <begin position="12"/>
        <end position="35"/>
    </location>
</feature>
<keyword evidence="2" id="KW-0812">Transmembrane</keyword>
<name>A0ABN9JE13_9RALS</name>
<comment type="caution">
    <text evidence="3">The sequence shown here is derived from an EMBL/GenBank/DDBJ whole genome shotgun (WGS) entry which is preliminary data.</text>
</comment>
<evidence type="ECO:0000313" key="4">
    <source>
        <dbReference type="Proteomes" id="UP001189757"/>
    </source>
</evidence>
<dbReference type="InterPro" id="IPR032092">
    <property type="entry name" value="PilW"/>
</dbReference>
<keyword evidence="4" id="KW-1185">Reference proteome</keyword>
<dbReference type="Proteomes" id="UP001189757">
    <property type="component" value="Unassembled WGS sequence"/>
</dbReference>
<feature type="region of interest" description="Disordered" evidence="1">
    <location>
        <begin position="80"/>
        <end position="103"/>
    </location>
</feature>
<accession>A0ABN9JE13</accession>
<reference evidence="3 4" key="1">
    <citation type="submission" date="2023-07" db="EMBL/GenBank/DDBJ databases">
        <authorList>
            <person name="Peeters C."/>
        </authorList>
    </citation>
    <scope>NUCLEOTIDE SEQUENCE [LARGE SCALE GENOMIC DNA]</scope>
    <source>
        <strain evidence="3 4">LMG 18101</strain>
    </source>
</reference>
<protein>
    <recommendedName>
        <fullName evidence="5">Type IV pilus assembly protein PilW</fullName>
    </recommendedName>
</protein>